<dbReference type="InterPro" id="IPR018768">
    <property type="entry name" value="DUF2344"/>
</dbReference>
<name>A0ABW2ATY9_9MICO</name>
<gene>
    <name evidence="2" type="ORF">ACFQBT_11815</name>
</gene>
<keyword evidence="3" id="KW-1185">Reference proteome</keyword>
<evidence type="ECO:0000259" key="1">
    <source>
        <dbReference type="Pfam" id="PF10105"/>
    </source>
</evidence>
<sequence length="235" mass="25311">MARRVPEGPAPDPAVQKMRLQYAKRGRLRFSSSRDFQRALERAIRRAGLPIAFSAGFHPHPRISYANSAPTGAASEAEYFEIQLTRECDPDQVRADLDSALPPGLDIVRAVTAGPGGLADRLEASTWQLAFPADTDVEALRAAVQTLLDTERVEVTRMMKAGPKTFDMRAALVHAQVGDAVSLSIVVRHQAPSVRPDDVVTALESVAGFRTARPPVATRIEQGPLEGTAIGDPLG</sequence>
<feature type="domain" description="DUF2344" evidence="1">
    <location>
        <begin position="17"/>
        <end position="196"/>
    </location>
</feature>
<reference evidence="3" key="1">
    <citation type="journal article" date="2019" name="Int. J. Syst. Evol. Microbiol.">
        <title>The Global Catalogue of Microorganisms (GCM) 10K type strain sequencing project: providing services to taxonomists for standard genome sequencing and annotation.</title>
        <authorList>
            <consortium name="The Broad Institute Genomics Platform"/>
            <consortium name="The Broad Institute Genome Sequencing Center for Infectious Disease"/>
            <person name="Wu L."/>
            <person name="Ma J."/>
        </authorList>
    </citation>
    <scope>NUCLEOTIDE SEQUENCE [LARGE SCALE GENOMIC DNA]</scope>
    <source>
        <strain evidence="3">NBRC 106593</strain>
    </source>
</reference>
<evidence type="ECO:0000313" key="2">
    <source>
        <dbReference type="EMBL" id="MFC6714466.1"/>
    </source>
</evidence>
<dbReference type="Pfam" id="PF10105">
    <property type="entry name" value="DUF2344"/>
    <property type="match status" value="1"/>
</dbReference>
<comment type="caution">
    <text evidence="2">The sequence shown here is derived from an EMBL/GenBank/DDBJ whole genome shotgun (WGS) entry which is preliminary data.</text>
</comment>
<protein>
    <submittedName>
        <fullName evidence="2">TIGR03936 family radical SAM-associated protein</fullName>
    </submittedName>
</protein>
<organism evidence="2 3">
    <name type="scientific">Branchiibius cervicis</name>
    <dbReference type="NCBI Taxonomy" id="908252"/>
    <lineage>
        <taxon>Bacteria</taxon>
        <taxon>Bacillati</taxon>
        <taxon>Actinomycetota</taxon>
        <taxon>Actinomycetes</taxon>
        <taxon>Micrococcales</taxon>
        <taxon>Dermacoccaceae</taxon>
        <taxon>Branchiibius</taxon>
    </lineage>
</organism>
<dbReference type="RefSeq" id="WP_377822889.1">
    <property type="nucleotide sequence ID" value="NZ_JBHSWJ010000002.1"/>
</dbReference>
<dbReference type="EMBL" id="JBHSWJ010000002">
    <property type="protein sequence ID" value="MFC6714466.1"/>
    <property type="molecule type" value="Genomic_DNA"/>
</dbReference>
<proteinExistence type="predicted"/>
<dbReference type="NCBIfam" id="TIGR03936">
    <property type="entry name" value="sam_1_link_chp"/>
    <property type="match status" value="1"/>
</dbReference>
<dbReference type="Proteomes" id="UP001596356">
    <property type="component" value="Unassembled WGS sequence"/>
</dbReference>
<accession>A0ABW2ATY9</accession>
<evidence type="ECO:0000313" key="3">
    <source>
        <dbReference type="Proteomes" id="UP001596356"/>
    </source>
</evidence>